<dbReference type="SUPFAM" id="SSF50814">
    <property type="entry name" value="Lipocalins"/>
    <property type="match status" value="1"/>
</dbReference>
<accession>L7LTT8</accession>
<reference evidence="1" key="1">
    <citation type="submission" date="2012-11" db="EMBL/GenBank/DDBJ databases">
        <authorList>
            <person name="Lucero-Rivera Y.E."/>
            <person name="Tovar-Ramirez D."/>
        </authorList>
    </citation>
    <scope>NUCLEOTIDE SEQUENCE</scope>
    <source>
        <tissue evidence="1">Salivary gland</tissue>
    </source>
</reference>
<name>L7LTT8_RHIPC</name>
<reference evidence="1" key="2">
    <citation type="journal article" date="2015" name="J. Proteomics">
        <title>Sexual differences in the sialomes of the zebra tick, Rhipicephalus pulchellus.</title>
        <authorList>
            <person name="Tan A.W."/>
            <person name="Francischetti I.M."/>
            <person name="Slovak M."/>
            <person name="Kini R.M."/>
            <person name="Ribeiro J.M."/>
        </authorList>
    </citation>
    <scope>NUCLEOTIDE SEQUENCE</scope>
    <source>
        <tissue evidence="1">Salivary gland</tissue>
    </source>
</reference>
<dbReference type="InterPro" id="IPR012674">
    <property type="entry name" value="Calycin"/>
</dbReference>
<dbReference type="AlphaFoldDB" id="L7LTT8"/>
<protein>
    <submittedName>
        <fullName evidence="1">Putative group i salivary lipocalin</fullName>
    </submittedName>
</protein>
<evidence type="ECO:0000313" key="1">
    <source>
        <dbReference type="EMBL" id="JAA54249.1"/>
    </source>
</evidence>
<dbReference type="Gene3D" id="2.40.128.20">
    <property type="match status" value="1"/>
</dbReference>
<dbReference type="EMBL" id="GACK01010785">
    <property type="protein sequence ID" value="JAA54249.1"/>
    <property type="molecule type" value="mRNA"/>
</dbReference>
<proteinExistence type="evidence at transcript level"/>
<sequence>MKSNMSSVTKEVIAAFLLCAVNILLKCDYFSTLANAEVLDVTKFYVENAEIWIVNTTMPTFNFCEVDFVRKTSMKYAFFNRTYFWNHTTRDLLGQFKKNSTSNVFDTMMVAPYHGTSFESMDQLVYSDESYTCGIFNVTMFTHWRKSYFDIRVKQPVIRSPSPSCVEKFVQLSTGQRVRTLYNDSCQNNRRW</sequence>
<organism evidence="1">
    <name type="scientific">Rhipicephalus pulchellus</name>
    <name type="common">Yellow backed tick</name>
    <name type="synonym">Dermacentor pulchellus</name>
    <dbReference type="NCBI Taxonomy" id="72859"/>
    <lineage>
        <taxon>Eukaryota</taxon>
        <taxon>Metazoa</taxon>
        <taxon>Ecdysozoa</taxon>
        <taxon>Arthropoda</taxon>
        <taxon>Chelicerata</taxon>
        <taxon>Arachnida</taxon>
        <taxon>Acari</taxon>
        <taxon>Parasitiformes</taxon>
        <taxon>Ixodida</taxon>
        <taxon>Ixodoidea</taxon>
        <taxon>Ixodidae</taxon>
        <taxon>Rhipicephalinae</taxon>
        <taxon>Rhipicephalus</taxon>
        <taxon>Rhipicephalus</taxon>
    </lineage>
</organism>